<evidence type="ECO:0000256" key="1">
    <source>
        <dbReference type="ARBA" id="ARBA00000822"/>
    </source>
</evidence>
<comment type="catalytic activity">
    <reaction evidence="1">
        <text>Random endo-hydrolysis of N-acetyl-beta-D-glucosaminide (1-&gt;4)-beta-linkages in chitin and chitodextrins.</text>
        <dbReference type="EC" id="3.2.1.14"/>
    </reaction>
</comment>
<evidence type="ECO:0000256" key="11">
    <source>
        <dbReference type="SAM" id="SignalP"/>
    </source>
</evidence>
<evidence type="ECO:0000256" key="9">
    <source>
        <dbReference type="RuleBase" id="RU000489"/>
    </source>
</evidence>
<dbReference type="GO" id="GO:0000272">
    <property type="term" value="P:polysaccharide catabolic process"/>
    <property type="evidence" value="ECO:0007669"/>
    <property type="project" value="UniProtKB-KW"/>
</dbReference>
<dbReference type="PROSITE" id="PS01095">
    <property type="entry name" value="GH18_1"/>
    <property type="match status" value="1"/>
</dbReference>
<dbReference type="Proteomes" id="UP001152885">
    <property type="component" value="Unassembled WGS sequence"/>
</dbReference>
<feature type="domain" description="GH18" evidence="12">
    <location>
        <begin position="13"/>
        <end position="285"/>
    </location>
</feature>
<dbReference type="PANTHER" id="PTHR45708:SF49">
    <property type="entry name" value="ENDOCHITINASE"/>
    <property type="match status" value="1"/>
</dbReference>
<evidence type="ECO:0000256" key="7">
    <source>
        <dbReference type="ARBA" id="ARBA00023295"/>
    </source>
</evidence>
<dbReference type="PANTHER" id="PTHR45708">
    <property type="entry name" value="ENDOCHITINASE"/>
    <property type="match status" value="1"/>
</dbReference>
<sequence>MIFLLFLIPFSYCSIAAYWGQNAGGNQGSLASYCQSNSADIIILSFLNDFPKIGLNFANACSDTFSDGLLHCPQIGQDIKTCQQQGKIILLSLGGATGNYGFSSDSDAASFAETLWNKFLESSDSERPFDDAIVDGFDFDIENKQQTGYVALANSLKSYFAKGSKKYYLSASPQCPYPDESVGDLMSSVDLDFAFIQFYNNYCSLDKQFNWDTWANYANGKNIKLFLGLPGSPSSAGSGYVDISKVQRVIPTIKSGKNFGGVSLWDISSTPVDFLDGIKDALGGSAQPASTYSQSSATSSYIPQTPSTVYSQYISTTQQSQPTHSITTITQSTTSSNNFFDWLFGSPSITAAQAAASTTAQAAAPTTASSFNWWGIFERTTSSTTLQTIYQTIPTQAAADATTYVTLTTTVYAQAQQTLLQKRDNNIREESNGVTFKPNYLLLFLMYFI</sequence>
<accession>A0A9W4TRH4</accession>
<keyword evidence="7 9" id="KW-0326">Glycosidase</keyword>
<proteinExistence type="inferred from homology"/>
<dbReference type="GO" id="GO:0008061">
    <property type="term" value="F:chitin binding"/>
    <property type="evidence" value="ECO:0007669"/>
    <property type="project" value="UniProtKB-KW"/>
</dbReference>
<evidence type="ECO:0000256" key="3">
    <source>
        <dbReference type="ARBA" id="ARBA00022669"/>
    </source>
</evidence>
<evidence type="ECO:0000256" key="4">
    <source>
        <dbReference type="ARBA" id="ARBA00022801"/>
    </source>
</evidence>
<dbReference type="InterPro" id="IPR017853">
    <property type="entry name" value="GH"/>
</dbReference>
<evidence type="ECO:0000259" key="12">
    <source>
        <dbReference type="PROSITE" id="PS51910"/>
    </source>
</evidence>
<comment type="similarity">
    <text evidence="10">Belongs to the glycosyl hydrolase 18 family.</text>
</comment>
<evidence type="ECO:0000313" key="13">
    <source>
        <dbReference type="EMBL" id="CAI5755498.1"/>
    </source>
</evidence>
<keyword evidence="11" id="KW-0732">Signal</keyword>
<evidence type="ECO:0000256" key="5">
    <source>
        <dbReference type="ARBA" id="ARBA00023024"/>
    </source>
</evidence>
<dbReference type="EC" id="3.2.1.14" evidence="2"/>
<feature type="chain" id="PRO_5040742354" description="chitinase" evidence="11">
    <location>
        <begin position="17"/>
        <end position="449"/>
    </location>
</feature>
<evidence type="ECO:0000256" key="2">
    <source>
        <dbReference type="ARBA" id="ARBA00012729"/>
    </source>
</evidence>
<dbReference type="InterPro" id="IPR001579">
    <property type="entry name" value="Glyco_hydro_18_chit_AS"/>
</dbReference>
<evidence type="ECO:0000256" key="10">
    <source>
        <dbReference type="RuleBase" id="RU004453"/>
    </source>
</evidence>
<dbReference type="AlphaFoldDB" id="A0A9W4TRH4"/>
<keyword evidence="14" id="KW-1185">Reference proteome</keyword>
<keyword evidence="4 9" id="KW-0378">Hydrolase</keyword>
<dbReference type="SUPFAM" id="SSF51445">
    <property type="entry name" value="(Trans)glycosidases"/>
    <property type="match status" value="1"/>
</dbReference>
<evidence type="ECO:0000256" key="6">
    <source>
        <dbReference type="ARBA" id="ARBA00023277"/>
    </source>
</evidence>
<comment type="caution">
    <text evidence="13">The sequence shown here is derived from an EMBL/GenBank/DDBJ whole genome shotgun (WGS) entry which is preliminary data.</text>
</comment>
<dbReference type="InterPro" id="IPR050542">
    <property type="entry name" value="Glycosyl_Hydrlase18_Chitinase"/>
</dbReference>
<feature type="signal peptide" evidence="11">
    <location>
        <begin position="1"/>
        <end position="16"/>
    </location>
</feature>
<protein>
    <recommendedName>
        <fullName evidence="2">chitinase</fullName>
        <ecNumber evidence="2">3.2.1.14</ecNumber>
    </recommendedName>
</protein>
<organism evidence="13 14">
    <name type="scientific">Candida verbasci</name>
    <dbReference type="NCBI Taxonomy" id="1227364"/>
    <lineage>
        <taxon>Eukaryota</taxon>
        <taxon>Fungi</taxon>
        <taxon>Dikarya</taxon>
        <taxon>Ascomycota</taxon>
        <taxon>Saccharomycotina</taxon>
        <taxon>Pichiomycetes</taxon>
        <taxon>Debaryomycetaceae</taxon>
        <taxon>Candida/Lodderomyces clade</taxon>
        <taxon>Candida</taxon>
    </lineage>
</organism>
<dbReference type="GO" id="GO:0008843">
    <property type="term" value="F:endochitinase activity"/>
    <property type="evidence" value="ECO:0007669"/>
    <property type="project" value="UniProtKB-EC"/>
</dbReference>
<dbReference type="InterPro" id="IPR001223">
    <property type="entry name" value="Glyco_hydro18_cat"/>
</dbReference>
<reference evidence="13" key="1">
    <citation type="submission" date="2022-12" db="EMBL/GenBank/DDBJ databases">
        <authorList>
            <person name="Brejova B."/>
        </authorList>
    </citation>
    <scope>NUCLEOTIDE SEQUENCE</scope>
</reference>
<keyword evidence="8" id="KW-0624">Polysaccharide degradation</keyword>
<evidence type="ECO:0000256" key="8">
    <source>
        <dbReference type="ARBA" id="ARBA00023326"/>
    </source>
</evidence>
<name>A0A9W4TRH4_9ASCO</name>
<dbReference type="CDD" id="cd02877">
    <property type="entry name" value="GH18_hevamine_XipI_class_III"/>
    <property type="match status" value="1"/>
</dbReference>
<dbReference type="Gene3D" id="3.20.20.80">
    <property type="entry name" value="Glycosidases"/>
    <property type="match status" value="1"/>
</dbReference>
<dbReference type="GO" id="GO:0005576">
    <property type="term" value="C:extracellular region"/>
    <property type="evidence" value="ECO:0007669"/>
    <property type="project" value="TreeGrafter"/>
</dbReference>
<dbReference type="Pfam" id="PF00704">
    <property type="entry name" value="Glyco_hydro_18"/>
    <property type="match status" value="1"/>
</dbReference>
<dbReference type="EMBL" id="CANTUO010000001">
    <property type="protein sequence ID" value="CAI5755498.1"/>
    <property type="molecule type" value="Genomic_DNA"/>
</dbReference>
<gene>
    <name evidence="13" type="ORF">CANVERA_P0014</name>
</gene>
<keyword evidence="6" id="KW-0119">Carbohydrate metabolism</keyword>
<dbReference type="OrthoDB" id="6020543at2759"/>
<dbReference type="PROSITE" id="PS51910">
    <property type="entry name" value="GH18_2"/>
    <property type="match status" value="1"/>
</dbReference>
<evidence type="ECO:0000313" key="14">
    <source>
        <dbReference type="Proteomes" id="UP001152885"/>
    </source>
</evidence>
<dbReference type="GO" id="GO:0006032">
    <property type="term" value="P:chitin catabolic process"/>
    <property type="evidence" value="ECO:0007669"/>
    <property type="project" value="UniProtKB-KW"/>
</dbReference>
<keyword evidence="5" id="KW-0146">Chitin degradation</keyword>
<dbReference type="InterPro" id="IPR045321">
    <property type="entry name" value="Cts1-like"/>
</dbReference>
<keyword evidence="3" id="KW-0147">Chitin-binding</keyword>